<dbReference type="Pfam" id="PF01869">
    <property type="entry name" value="BcrAD_BadFG"/>
    <property type="match status" value="1"/>
</dbReference>
<dbReference type="AlphaFoldDB" id="A0A1H6Y1U8"/>
<gene>
    <name evidence="2" type="ORF">SAMN04488058_1065</name>
</gene>
<dbReference type="Gene3D" id="3.30.420.40">
    <property type="match status" value="2"/>
</dbReference>
<dbReference type="RefSeq" id="WP_092264215.1">
    <property type="nucleotide sequence ID" value="NZ_FNZA01000006.1"/>
</dbReference>
<evidence type="ECO:0000313" key="3">
    <source>
        <dbReference type="Proteomes" id="UP000199223"/>
    </source>
</evidence>
<dbReference type="PANTHER" id="PTHR43190:SF3">
    <property type="entry name" value="N-ACETYL-D-GLUCOSAMINE KINASE"/>
    <property type="match status" value="1"/>
</dbReference>
<evidence type="ECO:0000313" key="2">
    <source>
        <dbReference type="EMBL" id="SEJ31072.1"/>
    </source>
</evidence>
<dbReference type="Proteomes" id="UP000199223">
    <property type="component" value="Unassembled WGS sequence"/>
</dbReference>
<protein>
    <submittedName>
        <fullName evidence="2">BadF-type ATPase</fullName>
    </submittedName>
</protein>
<organism evidence="2 3">
    <name type="scientific">Deinococcus reticulitermitis</name>
    <dbReference type="NCBI Taxonomy" id="856736"/>
    <lineage>
        <taxon>Bacteria</taxon>
        <taxon>Thermotogati</taxon>
        <taxon>Deinococcota</taxon>
        <taxon>Deinococci</taxon>
        <taxon>Deinococcales</taxon>
        <taxon>Deinococcaceae</taxon>
        <taxon>Deinococcus</taxon>
    </lineage>
</organism>
<dbReference type="OrthoDB" id="63487at2"/>
<dbReference type="EMBL" id="FNZA01000006">
    <property type="protein sequence ID" value="SEJ31072.1"/>
    <property type="molecule type" value="Genomic_DNA"/>
</dbReference>
<keyword evidence="3" id="KW-1185">Reference proteome</keyword>
<proteinExistence type="predicted"/>
<feature type="domain" description="ATPase BadF/BadG/BcrA/BcrD type" evidence="1">
    <location>
        <begin position="13"/>
        <end position="268"/>
    </location>
</feature>
<dbReference type="STRING" id="856736.SAMN04488058_1065"/>
<reference evidence="3" key="1">
    <citation type="submission" date="2016-10" db="EMBL/GenBank/DDBJ databases">
        <authorList>
            <person name="Varghese N."/>
            <person name="Submissions S."/>
        </authorList>
    </citation>
    <scope>NUCLEOTIDE SEQUENCE [LARGE SCALE GENOMIC DNA]</scope>
    <source>
        <strain evidence="3">CGMCC 1.10218</strain>
    </source>
</reference>
<evidence type="ECO:0000259" key="1">
    <source>
        <dbReference type="Pfam" id="PF01869"/>
    </source>
</evidence>
<dbReference type="PANTHER" id="PTHR43190">
    <property type="entry name" value="N-ACETYL-D-GLUCOSAMINE KINASE"/>
    <property type="match status" value="1"/>
</dbReference>
<dbReference type="InterPro" id="IPR043129">
    <property type="entry name" value="ATPase_NBD"/>
</dbReference>
<sequence>MTAPAPLDPPTVLGLDAGGSGTKWALRRGEERLGGGRVSPLTALTLPTPAGAAALAELCAALPGVPSRLHAGMPGLSAGSPQAAQAREHLAAALGLPPERVTVEGDLDLAYRAHLAPGEGVLIYAGTGSIAYHASAEGRVVRAGGRGYRIGDDGGGASLGRAALRWATDALDFGGEARGPLAEEIAAITGGLDWPALRDFTYAAPGASALARLAPAVGRAADRGDDAALGMLAQAATSLAELGRRVAGQVGEGALVATGGAMRVSPLFPEYLRRELPSVRVQWRDHAEEAARRPPPLPNVSGD</sequence>
<dbReference type="InterPro" id="IPR052519">
    <property type="entry name" value="Euk-type_GlcNAc_Kinase"/>
</dbReference>
<dbReference type="InterPro" id="IPR002731">
    <property type="entry name" value="ATPase_BadF"/>
</dbReference>
<dbReference type="SUPFAM" id="SSF53067">
    <property type="entry name" value="Actin-like ATPase domain"/>
    <property type="match status" value="1"/>
</dbReference>
<name>A0A1H6Y1U8_9DEIO</name>
<accession>A0A1H6Y1U8</accession>